<dbReference type="Pfam" id="PF13346">
    <property type="entry name" value="ABC2_membrane_5"/>
    <property type="match status" value="1"/>
</dbReference>
<feature type="transmembrane region" description="Helical" evidence="1">
    <location>
        <begin position="189"/>
        <end position="215"/>
    </location>
</feature>
<keyword evidence="1" id="KW-0472">Membrane</keyword>
<feature type="transmembrane region" description="Helical" evidence="1">
    <location>
        <begin position="37"/>
        <end position="58"/>
    </location>
</feature>
<dbReference type="Proteomes" id="UP001205748">
    <property type="component" value="Unassembled WGS sequence"/>
</dbReference>
<evidence type="ECO:0000313" key="2">
    <source>
        <dbReference type="EMBL" id="MCR1898364.1"/>
    </source>
</evidence>
<evidence type="ECO:0000313" key="3">
    <source>
        <dbReference type="Proteomes" id="UP001205748"/>
    </source>
</evidence>
<dbReference type="RefSeq" id="WP_257529835.1">
    <property type="nucleotide sequence ID" value="NZ_JANKAS010000003.1"/>
</dbReference>
<dbReference type="PANTHER" id="PTHR41309:SF2">
    <property type="entry name" value="MEMBRANE PROTEIN"/>
    <property type="match status" value="1"/>
</dbReference>
<dbReference type="InterPro" id="IPR025699">
    <property type="entry name" value="ABC2_memb-like"/>
</dbReference>
<feature type="transmembrane region" description="Helical" evidence="1">
    <location>
        <begin position="12"/>
        <end position="31"/>
    </location>
</feature>
<feature type="transmembrane region" description="Helical" evidence="1">
    <location>
        <begin position="152"/>
        <end position="169"/>
    </location>
</feature>
<sequence>MKALIWKDLQLLKYVNFIIGIVGILFTFVIMSQEVFFISQLAYAFLAFVFPYVASMFLSQHESKSQGDVVVNSLPVKRREIVKARYYTLGVYSLGINILMFVLSTLIGVFMSDSFRGSPSSIFTIFLAIAFTLIFFSLYLPFQYYSQGKVQIFNGIFYLLLMLIPNILRRYGQKIMTTKFFNVLVSLDFVILSFVLLLFSLLLYALSFGISTIIYKNKEF</sequence>
<dbReference type="PANTHER" id="PTHR41309">
    <property type="entry name" value="MEMBRANE PROTEIN-RELATED"/>
    <property type="match status" value="1"/>
</dbReference>
<organism evidence="2 3">
    <name type="scientific">Irregularibacter muris</name>
    <dbReference type="NCBI Taxonomy" id="1796619"/>
    <lineage>
        <taxon>Bacteria</taxon>
        <taxon>Bacillati</taxon>
        <taxon>Bacillota</taxon>
        <taxon>Clostridia</taxon>
        <taxon>Eubacteriales</taxon>
        <taxon>Eubacteriaceae</taxon>
        <taxon>Irregularibacter</taxon>
    </lineage>
</organism>
<keyword evidence="1" id="KW-1133">Transmembrane helix</keyword>
<feature type="transmembrane region" description="Helical" evidence="1">
    <location>
        <begin position="86"/>
        <end position="110"/>
    </location>
</feature>
<reference evidence="2" key="1">
    <citation type="submission" date="2022-07" db="EMBL/GenBank/DDBJ databases">
        <title>Enhanced cultured diversity of the mouse gut microbiota enables custom-made synthetic communities.</title>
        <authorList>
            <person name="Afrizal A."/>
        </authorList>
    </citation>
    <scope>NUCLEOTIDE SEQUENCE</scope>
    <source>
        <strain evidence="2">DSM 28593</strain>
    </source>
</reference>
<accession>A0AAE3L2E2</accession>
<dbReference type="AlphaFoldDB" id="A0AAE3L2E2"/>
<protein>
    <submittedName>
        <fullName evidence="2">ABC-2 transporter permease</fullName>
    </submittedName>
</protein>
<keyword evidence="1" id="KW-0812">Transmembrane</keyword>
<keyword evidence="3" id="KW-1185">Reference proteome</keyword>
<name>A0AAE3L2E2_9FIRM</name>
<gene>
    <name evidence="2" type="ORF">NSA47_05095</name>
</gene>
<evidence type="ECO:0000256" key="1">
    <source>
        <dbReference type="SAM" id="Phobius"/>
    </source>
</evidence>
<comment type="caution">
    <text evidence="2">The sequence shown here is derived from an EMBL/GenBank/DDBJ whole genome shotgun (WGS) entry which is preliminary data.</text>
</comment>
<dbReference type="EMBL" id="JANKAS010000003">
    <property type="protein sequence ID" value="MCR1898364.1"/>
    <property type="molecule type" value="Genomic_DNA"/>
</dbReference>
<proteinExistence type="predicted"/>
<feature type="transmembrane region" description="Helical" evidence="1">
    <location>
        <begin position="122"/>
        <end position="140"/>
    </location>
</feature>